<comment type="caution">
    <text evidence="2">The sequence shown here is derived from an EMBL/GenBank/DDBJ whole genome shotgun (WGS) entry which is preliminary data.</text>
</comment>
<proteinExistence type="predicted"/>
<evidence type="ECO:0000256" key="1">
    <source>
        <dbReference type="SAM" id="Phobius"/>
    </source>
</evidence>
<sequence>MKKGGRHLLAWGAGIGGAALLFWRLGGGLSPLSLAAGQPIGAGLLLALLALAAHAGRQGG</sequence>
<evidence type="ECO:0000313" key="3">
    <source>
        <dbReference type="Proteomes" id="UP000184089"/>
    </source>
</evidence>
<keyword evidence="1" id="KW-0812">Transmembrane</keyword>
<evidence type="ECO:0000313" key="2">
    <source>
        <dbReference type="EMBL" id="SHG20327.1"/>
    </source>
</evidence>
<dbReference type="RefSeq" id="WP_021660478.1">
    <property type="nucleotide sequence ID" value="NZ_FQVY01000002.1"/>
</dbReference>
<accession>A0AAQ1MDT1</accession>
<dbReference type="Proteomes" id="UP000184089">
    <property type="component" value="Unassembled WGS sequence"/>
</dbReference>
<organism evidence="2 3">
    <name type="scientific">Bittarella massiliensis</name>
    <name type="common">ex Durand et al. 2017</name>
    <dbReference type="NCBI Taxonomy" id="1720313"/>
    <lineage>
        <taxon>Bacteria</taxon>
        <taxon>Bacillati</taxon>
        <taxon>Bacillota</taxon>
        <taxon>Clostridia</taxon>
        <taxon>Eubacteriales</taxon>
        <taxon>Oscillospiraceae</taxon>
        <taxon>Bittarella (ex Durand et al. 2017)</taxon>
    </lineage>
</organism>
<protein>
    <submittedName>
        <fullName evidence="2">Uncharacterized protein</fullName>
    </submittedName>
</protein>
<keyword evidence="1" id="KW-1133">Transmembrane helix</keyword>
<dbReference type="EMBL" id="FQVY01000002">
    <property type="protein sequence ID" value="SHG20327.1"/>
    <property type="molecule type" value="Genomic_DNA"/>
</dbReference>
<dbReference type="AlphaFoldDB" id="A0AAQ1MDT1"/>
<name>A0AAQ1MDT1_9FIRM</name>
<feature type="transmembrane region" description="Helical" evidence="1">
    <location>
        <begin position="7"/>
        <end position="26"/>
    </location>
</feature>
<reference evidence="3" key="1">
    <citation type="submission" date="2016-11" db="EMBL/GenBank/DDBJ databases">
        <authorList>
            <person name="Jaros S."/>
            <person name="Januszkiewicz K."/>
            <person name="Wedrychowicz H."/>
        </authorList>
    </citation>
    <scope>NUCLEOTIDE SEQUENCE [LARGE SCALE GENOMIC DNA]</scope>
    <source>
        <strain evidence="3">DSM 4029</strain>
    </source>
</reference>
<keyword evidence="1" id="KW-0472">Membrane</keyword>
<gene>
    <name evidence="2" type="ORF">SAMN05444424_1858</name>
</gene>
<feature type="transmembrane region" description="Helical" evidence="1">
    <location>
        <begin position="32"/>
        <end position="53"/>
    </location>
</feature>